<dbReference type="InterPro" id="IPR001374">
    <property type="entry name" value="R3H_dom"/>
</dbReference>
<dbReference type="Gene3D" id="3.30.300.20">
    <property type="match status" value="1"/>
</dbReference>
<evidence type="ECO:0000256" key="1">
    <source>
        <dbReference type="SAM" id="MobiDB-lite"/>
    </source>
</evidence>
<dbReference type="Pfam" id="PF01424">
    <property type="entry name" value="R3H"/>
    <property type="match status" value="1"/>
</dbReference>
<feature type="domain" description="R3H" evidence="2">
    <location>
        <begin position="121"/>
        <end position="187"/>
    </location>
</feature>
<dbReference type="AlphaFoldDB" id="A0A388TL82"/>
<feature type="region of interest" description="Disordered" evidence="1">
    <location>
        <begin position="1"/>
        <end position="27"/>
    </location>
</feature>
<dbReference type="PANTHER" id="PTHR35800:SF1">
    <property type="entry name" value="RNA-BINDING PROTEIN KHPB"/>
    <property type="match status" value="1"/>
</dbReference>
<comment type="caution">
    <text evidence="3">The sequence shown here is derived from an EMBL/GenBank/DDBJ whole genome shotgun (WGS) entry which is preliminary data.</text>
</comment>
<dbReference type="SUPFAM" id="SSF82708">
    <property type="entry name" value="R3H domain"/>
    <property type="match status" value="1"/>
</dbReference>
<evidence type="ECO:0000259" key="2">
    <source>
        <dbReference type="PROSITE" id="PS51061"/>
    </source>
</evidence>
<dbReference type="PROSITE" id="PS51061">
    <property type="entry name" value="R3H"/>
    <property type="match status" value="1"/>
</dbReference>
<gene>
    <name evidence="3" type="ORF">RDn1_133</name>
</gene>
<dbReference type="Proteomes" id="UP000282196">
    <property type="component" value="Unassembled WGS sequence"/>
</dbReference>
<dbReference type="PANTHER" id="PTHR35800">
    <property type="entry name" value="PROTEIN JAG"/>
    <property type="match status" value="1"/>
</dbReference>
<evidence type="ECO:0000313" key="4">
    <source>
        <dbReference type="Proteomes" id="UP000282196"/>
    </source>
</evidence>
<dbReference type="EMBL" id="BGZP01000002">
    <property type="protein sequence ID" value="GBR77474.1"/>
    <property type="molecule type" value="Genomic_DNA"/>
</dbReference>
<reference evidence="3 4" key="1">
    <citation type="journal article" date="2019" name="ISME J.">
        <title>Genome analyses of uncultured TG2/ZB3 bacteria in 'Margulisbacteria' specifically attached to ectosymbiotic spirochetes of protists in the termite gut.</title>
        <authorList>
            <person name="Utami Y.D."/>
            <person name="Kuwahara H."/>
            <person name="Igai K."/>
            <person name="Murakami T."/>
            <person name="Sugaya K."/>
            <person name="Morikawa T."/>
            <person name="Nagura Y."/>
            <person name="Yuki M."/>
            <person name="Deevong P."/>
            <person name="Inoue T."/>
            <person name="Kihara K."/>
            <person name="Lo N."/>
            <person name="Yamada A."/>
            <person name="Ohkuma M."/>
            <person name="Hongoh Y."/>
        </authorList>
    </citation>
    <scope>NUCLEOTIDE SEQUENCE [LARGE SCALE GENOMIC DNA]</scope>
    <source>
        <strain evidence="3">RsDinE6-01</strain>
    </source>
</reference>
<feature type="compositionally biased region" description="Basic and acidic residues" evidence="1">
    <location>
        <begin position="1"/>
        <end position="11"/>
    </location>
</feature>
<dbReference type="InterPro" id="IPR039247">
    <property type="entry name" value="KhpB"/>
</dbReference>
<dbReference type="InterPro" id="IPR036867">
    <property type="entry name" value="R3H_dom_sf"/>
</dbReference>
<sequence length="194" mass="21281">MFGLFEKKENENTGISAPENGVTTEARPQRETLEITPAITDNARLVLLEILQAMGLSVDVAVKESKENTIALEITGAEDLGIVIGKAGSTLHALQLLLSNILSKKYQKKAFVHLDANDYKVKQEQQIIASAADAADVAERENVQIVLDPMTSAERRIVHTALQDRPGVETFSRGVGRMRQVVVSPKDFKKDKSE</sequence>
<proteinExistence type="predicted"/>
<dbReference type="InterPro" id="IPR015946">
    <property type="entry name" value="KH_dom-like_a/b"/>
</dbReference>
<name>A0A388TL82_9BACT</name>
<dbReference type="Gene3D" id="3.30.1370.50">
    <property type="entry name" value="R3H-like domain"/>
    <property type="match status" value="1"/>
</dbReference>
<organism evidence="3 4">
    <name type="scientific">Candidatus Termititenax dinenymphae</name>
    <dbReference type="NCBI Taxonomy" id="2218523"/>
    <lineage>
        <taxon>Bacteria</taxon>
        <taxon>Bacillati</taxon>
        <taxon>Candidatus Margulisiibacteriota</taxon>
        <taxon>Candidatus Termititenacia</taxon>
        <taxon>Candidatus Termititenacales</taxon>
        <taxon>Candidatus Termititenacaceae</taxon>
        <taxon>Candidatus Termititenax</taxon>
    </lineage>
</organism>
<protein>
    <submittedName>
        <fullName evidence="3">RNA-binding protein Jag</fullName>
    </submittedName>
</protein>
<dbReference type="GO" id="GO:0003723">
    <property type="term" value="F:RNA binding"/>
    <property type="evidence" value="ECO:0007669"/>
    <property type="project" value="InterPro"/>
</dbReference>
<dbReference type="Pfam" id="PF13083">
    <property type="entry name" value="KH_KhpA-B"/>
    <property type="match status" value="1"/>
</dbReference>
<evidence type="ECO:0000313" key="3">
    <source>
        <dbReference type="EMBL" id="GBR77474.1"/>
    </source>
</evidence>
<accession>A0A388TL82</accession>
<dbReference type="InterPro" id="IPR038008">
    <property type="entry name" value="Jag_KH"/>
</dbReference>
<keyword evidence="4" id="KW-1185">Reference proteome</keyword>
<dbReference type="CDD" id="cd02414">
    <property type="entry name" value="KH-II_Jag"/>
    <property type="match status" value="1"/>
</dbReference>
<dbReference type="SMART" id="SM00393">
    <property type="entry name" value="R3H"/>
    <property type="match status" value="1"/>
</dbReference>